<evidence type="ECO:0000313" key="5">
    <source>
        <dbReference type="EMBL" id="EAH4240550.1"/>
    </source>
</evidence>
<dbReference type="InterPro" id="IPR053145">
    <property type="entry name" value="AB_hydrolase_Est10"/>
</dbReference>
<dbReference type="Proteomes" id="UP000527632">
    <property type="component" value="Unassembled WGS sequence"/>
</dbReference>
<evidence type="ECO:0000256" key="1">
    <source>
        <dbReference type="SAM" id="Phobius"/>
    </source>
</evidence>
<sequence>MAKNGVDTMKRWKKITIVMSAIIVILVAILFIGNNFEMNETRVTIPTTGGKLSAVVTTPKHEKPKGIIVFVHGDGAQEATQNGGYRPLMERFAKQGYISVSWDKLGVGNSSGNWLNQSMEDRANEVNQVIEWMKVKYPDSTTKIGLWGASQAGWVIPKAMNANNEIAFSILAAPAINWMRQGEYNTGWQAKDAGKTTKEVKQAQQNFLTDSTLISKNKTYESYKQNGGKEEMTPDRYNFIRKNMNQDATLDLSKIKAKIYLVLAEKDKNVDSAETKEVYTQQIKKENLETQTIPNVSHQMINPAIANSELLINIVGLMVPKYFLVDDAYLDYCVQVVSKQ</sequence>
<feature type="domain" description="Serine aminopeptidase S33" evidence="2">
    <location>
        <begin position="63"/>
        <end position="302"/>
    </location>
</feature>
<accession>A0A0B8QY27</accession>
<dbReference type="EMBL" id="AALGDA010000010">
    <property type="protein sequence ID" value="ECY9782382.1"/>
    <property type="molecule type" value="Genomic_DNA"/>
</dbReference>
<evidence type="ECO:0000313" key="3">
    <source>
        <dbReference type="EMBL" id="EAC5548929.1"/>
    </source>
</evidence>
<evidence type="ECO:0000313" key="10">
    <source>
        <dbReference type="Proteomes" id="UP000528151"/>
    </source>
</evidence>
<evidence type="ECO:0000313" key="8">
    <source>
        <dbReference type="Proteomes" id="UP000489121"/>
    </source>
</evidence>
<comment type="caution">
    <text evidence="3">The sequence shown here is derived from an EMBL/GenBank/DDBJ whole genome shotgun (WGS) entry which is preliminary data.</text>
</comment>
<evidence type="ECO:0000313" key="9">
    <source>
        <dbReference type="Proteomes" id="UP000527632"/>
    </source>
</evidence>
<name>A0A0B8QY27_LISMN</name>
<keyword evidence="1" id="KW-1133">Transmembrane helix</keyword>
<dbReference type="PANTHER" id="PTHR43265">
    <property type="entry name" value="ESTERASE ESTD"/>
    <property type="match status" value="1"/>
</dbReference>
<organism evidence="3 7">
    <name type="scientific">Listeria monocytogenes</name>
    <dbReference type="NCBI Taxonomy" id="1639"/>
    <lineage>
        <taxon>Bacteria</taxon>
        <taxon>Bacillati</taxon>
        <taxon>Bacillota</taxon>
        <taxon>Bacilli</taxon>
        <taxon>Bacillales</taxon>
        <taxon>Listeriaceae</taxon>
        <taxon>Listeria</taxon>
    </lineage>
</organism>
<protein>
    <submittedName>
        <fullName evidence="3">Alpha/beta hydrolase</fullName>
    </submittedName>
</protein>
<dbReference type="Proteomes" id="UP000489121">
    <property type="component" value="Unassembled WGS sequence"/>
</dbReference>
<dbReference type="Gene3D" id="3.40.50.1820">
    <property type="entry name" value="alpha/beta hydrolase"/>
    <property type="match status" value="1"/>
</dbReference>
<evidence type="ECO:0000313" key="6">
    <source>
        <dbReference type="EMBL" id="ECY9782382.1"/>
    </source>
</evidence>
<keyword evidence="1" id="KW-0812">Transmembrane</keyword>
<evidence type="ECO:0000313" key="4">
    <source>
        <dbReference type="EMBL" id="EAG4463100.1"/>
    </source>
</evidence>
<dbReference type="Proteomes" id="UP000365297">
    <property type="component" value="Unassembled WGS sequence"/>
</dbReference>
<gene>
    <name evidence="3" type="ORF">ARY78_00610</name>
    <name evidence="4" type="ORF">CA369_12435</name>
    <name evidence="5" type="ORF">E5F58_00880</name>
    <name evidence="6" type="ORF">F6515_05185</name>
</gene>
<dbReference type="AlphaFoldDB" id="A0A0B8QY27"/>
<evidence type="ECO:0000259" key="2">
    <source>
        <dbReference type="Pfam" id="PF12146"/>
    </source>
</evidence>
<dbReference type="RefSeq" id="WP_038329514.1">
    <property type="nucleotide sequence ID" value="NC_021825.2"/>
</dbReference>
<dbReference type="GO" id="GO:0052689">
    <property type="term" value="F:carboxylic ester hydrolase activity"/>
    <property type="evidence" value="ECO:0007669"/>
    <property type="project" value="TreeGrafter"/>
</dbReference>
<dbReference type="EMBL" id="AABBZO010000015">
    <property type="protein sequence ID" value="EAG4463100.1"/>
    <property type="molecule type" value="Genomic_DNA"/>
</dbReference>
<evidence type="ECO:0000313" key="7">
    <source>
        <dbReference type="Proteomes" id="UP000365297"/>
    </source>
</evidence>
<feature type="transmembrane region" description="Helical" evidence="1">
    <location>
        <begin position="12"/>
        <end position="33"/>
    </location>
</feature>
<dbReference type="InterPro" id="IPR022742">
    <property type="entry name" value="Hydrolase_4"/>
</dbReference>
<dbReference type="InterPro" id="IPR029058">
    <property type="entry name" value="AB_hydrolase_fold"/>
</dbReference>
<dbReference type="EMBL" id="AAAIXK010000001">
    <property type="protein sequence ID" value="EAC5548929.1"/>
    <property type="molecule type" value="Genomic_DNA"/>
</dbReference>
<proteinExistence type="predicted"/>
<dbReference type="EMBL" id="AABGUK010000001">
    <property type="protein sequence ID" value="EAH4240550.1"/>
    <property type="molecule type" value="Genomic_DNA"/>
</dbReference>
<keyword evidence="3" id="KW-0378">Hydrolase</keyword>
<reference evidence="6 8" key="2">
    <citation type="submission" date="2019-09" db="EMBL/GenBank/DDBJ databases">
        <authorList>
            <consortium name="PulseNet: The National Subtyping Network for Foodborne Disease Surveillance"/>
            <person name="Tarr C.L."/>
            <person name="Trees E."/>
            <person name="Katz L.S."/>
            <person name="Carleton-Romer H.A."/>
            <person name="Stroika S."/>
            <person name="Kucerova Z."/>
            <person name="Roache K.F."/>
            <person name="Sabol A.L."/>
            <person name="Besser J."/>
            <person name="Gerner-Smidt P."/>
        </authorList>
    </citation>
    <scope>NUCLEOTIDE SEQUENCE [LARGE SCALE GENOMIC DNA]</scope>
    <source>
        <strain evidence="6 8">PNUSAL005692</strain>
    </source>
</reference>
<keyword evidence="1" id="KW-0472">Membrane</keyword>
<dbReference type="Pfam" id="PF12146">
    <property type="entry name" value="Hydrolase_4"/>
    <property type="match status" value="1"/>
</dbReference>
<dbReference type="SUPFAM" id="SSF53474">
    <property type="entry name" value="alpha/beta-Hydrolases"/>
    <property type="match status" value="1"/>
</dbReference>
<dbReference type="Proteomes" id="UP000528151">
    <property type="component" value="Unassembled WGS sequence"/>
</dbReference>
<reference evidence="7 10" key="1">
    <citation type="submission" date="2018-06" db="EMBL/GenBank/DDBJ databases">
        <authorList>
            <consortium name="GenomeTrakr: Next Generation Sequencing Network for Food Pathogen Tracability"/>
        </authorList>
    </citation>
    <scope>NUCLEOTIDE SEQUENCE [LARGE SCALE GENOMIC DNA]</scope>
    <source>
        <strain evidence="4 10">CFSAN063727</strain>
        <strain evidence="3 7">FDA00007096</strain>
        <strain evidence="5 9">LS1344</strain>
    </source>
</reference>
<dbReference type="PANTHER" id="PTHR43265:SF1">
    <property type="entry name" value="ESTERASE ESTD"/>
    <property type="match status" value="1"/>
</dbReference>